<accession>A0ABY7K1A0</accession>
<dbReference type="EMBL" id="CP097463">
    <property type="protein sequence ID" value="WAX57750.1"/>
    <property type="molecule type" value="Genomic_DNA"/>
</dbReference>
<organism evidence="1 2">
    <name type="scientific">Jatrophihabitans cynanchi</name>
    <dbReference type="NCBI Taxonomy" id="2944128"/>
    <lineage>
        <taxon>Bacteria</taxon>
        <taxon>Bacillati</taxon>
        <taxon>Actinomycetota</taxon>
        <taxon>Actinomycetes</taxon>
        <taxon>Jatrophihabitantales</taxon>
        <taxon>Jatrophihabitantaceae</taxon>
        <taxon>Jatrophihabitans</taxon>
    </lineage>
</organism>
<dbReference type="PANTHER" id="PTHR39683">
    <property type="entry name" value="CONSERVED PROTEIN TB16.3"/>
    <property type="match status" value="1"/>
</dbReference>
<dbReference type="Gene3D" id="3.30.530.20">
    <property type="match status" value="1"/>
</dbReference>
<dbReference type="InterPro" id="IPR023393">
    <property type="entry name" value="START-like_dom_sf"/>
</dbReference>
<evidence type="ECO:0000313" key="2">
    <source>
        <dbReference type="Proteomes" id="UP001164693"/>
    </source>
</evidence>
<dbReference type="Proteomes" id="UP001164693">
    <property type="component" value="Chromosome"/>
</dbReference>
<keyword evidence="2" id="KW-1185">Reference proteome</keyword>
<name>A0ABY7K1A0_9ACTN</name>
<dbReference type="RefSeq" id="WP_269444297.1">
    <property type="nucleotide sequence ID" value="NZ_CP097463.1"/>
</dbReference>
<dbReference type="SUPFAM" id="SSF55961">
    <property type="entry name" value="Bet v1-like"/>
    <property type="match status" value="1"/>
</dbReference>
<evidence type="ECO:0000313" key="1">
    <source>
        <dbReference type="EMBL" id="WAX57750.1"/>
    </source>
</evidence>
<dbReference type="Pfam" id="PF10604">
    <property type="entry name" value="Polyketide_cyc2"/>
    <property type="match status" value="1"/>
</dbReference>
<dbReference type="PANTHER" id="PTHR39683:SF4">
    <property type="entry name" value="COENZYME Q-BINDING PROTEIN COQ10 START DOMAIN-CONTAINING PROTEIN"/>
    <property type="match status" value="1"/>
</dbReference>
<dbReference type="InterPro" id="IPR019587">
    <property type="entry name" value="Polyketide_cyclase/dehydratase"/>
</dbReference>
<gene>
    <name evidence="1" type="ORF">M6B22_03020</name>
</gene>
<reference evidence="1" key="1">
    <citation type="submission" date="2022-05" db="EMBL/GenBank/DDBJ databases">
        <title>Jatrophihabitans sp. SB3-54 whole genome sequence.</title>
        <authorList>
            <person name="Suh M.K."/>
            <person name="Eom M.K."/>
            <person name="Kim J.S."/>
            <person name="Kim H.S."/>
            <person name="Do H.E."/>
            <person name="Shin Y.K."/>
            <person name="Lee J.-S."/>
        </authorList>
    </citation>
    <scope>NUCLEOTIDE SEQUENCE</scope>
    <source>
        <strain evidence="1">SB3-54</strain>
    </source>
</reference>
<sequence length="154" mass="16955">MVKVSGETDIRASAKQILEVLADLPSYPAWSAVHKRATVDERDGADRPARATMAVTAAGLTDEQVIDYAWGQRGVSWTLVHASQQSDQRGSYTITRGPDGTSHVRYDLEITPIFPVPGFVVRRVMRHAVQAATEGLRARVESLHPAQGPRRRRA</sequence>
<dbReference type="CDD" id="cd07819">
    <property type="entry name" value="SRPBCC_2"/>
    <property type="match status" value="1"/>
</dbReference>
<proteinExistence type="predicted"/>
<protein>
    <submittedName>
        <fullName evidence="1">SRPBCC family protein</fullName>
    </submittedName>
</protein>